<organism evidence="4 5">
    <name type="scientific">Thalassospira xiamenensis</name>
    <dbReference type="NCBI Taxonomy" id="220697"/>
    <lineage>
        <taxon>Bacteria</taxon>
        <taxon>Pseudomonadati</taxon>
        <taxon>Pseudomonadota</taxon>
        <taxon>Alphaproteobacteria</taxon>
        <taxon>Rhodospirillales</taxon>
        <taxon>Thalassospiraceae</taxon>
        <taxon>Thalassospira</taxon>
    </lineage>
</organism>
<feature type="transmembrane region" description="Helical" evidence="1">
    <location>
        <begin position="76"/>
        <end position="96"/>
    </location>
</feature>
<dbReference type="Pfam" id="PF21001">
    <property type="entry name" value="YqiJ_N"/>
    <property type="match status" value="1"/>
</dbReference>
<evidence type="ECO:0000313" key="5">
    <source>
        <dbReference type="Proteomes" id="UP000076167"/>
    </source>
</evidence>
<dbReference type="InterPro" id="IPR010840">
    <property type="entry name" value="YqiJ_OB"/>
</dbReference>
<name>A0ABR5XWK2_9PROT</name>
<dbReference type="Proteomes" id="UP000076167">
    <property type="component" value="Unassembled WGS sequence"/>
</dbReference>
<gene>
    <name evidence="4" type="ORF">AUP40_04725</name>
</gene>
<feature type="domain" description="Inner membrane protein YqiJ N-terminal" evidence="3">
    <location>
        <begin position="11"/>
        <end position="126"/>
    </location>
</feature>
<dbReference type="Pfam" id="PF07290">
    <property type="entry name" value="YqiJ_OB"/>
    <property type="match status" value="1"/>
</dbReference>
<keyword evidence="1" id="KW-0472">Membrane</keyword>
<protein>
    <recommendedName>
        <fullName evidence="6">DUF1449 family protein</fullName>
    </recommendedName>
</protein>
<evidence type="ECO:0000313" key="4">
    <source>
        <dbReference type="EMBL" id="KZC97244.1"/>
    </source>
</evidence>
<feature type="transmembrane region" description="Helical" evidence="1">
    <location>
        <begin position="102"/>
        <end position="125"/>
    </location>
</feature>
<evidence type="ECO:0000256" key="1">
    <source>
        <dbReference type="SAM" id="Phobius"/>
    </source>
</evidence>
<comment type="caution">
    <text evidence="4">The sequence shown here is derived from an EMBL/GenBank/DDBJ whole genome shotgun (WGS) entry which is preliminary data.</text>
</comment>
<keyword evidence="5" id="KW-1185">Reference proteome</keyword>
<accession>A0ABR5XWK2</accession>
<dbReference type="InterPro" id="IPR048376">
    <property type="entry name" value="YqiJ_N"/>
</dbReference>
<keyword evidence="1" id="KW-0812">Transmembrane</keyword>
<dbReference type="EMBL" id="LPXL01000056">
    <property type="protein sequence ID" value="KZC97244.1"/>
    <property type="molecule type" value="Genomic_DNA"/>
</dbReference>
<proteinExistence type="predicted"/>
<sequence length="220" mass="23526">MFLSYVNETPNFPFSVALVIVAILAAIEGVGLLIGAGLFGFLDGLLPNIDLDVDAPDMTTSSISGQFMTWLRIGRVPAIFSLIVFLVAFGLTGLLIQGLSNTILGAPLPALIAIIPAFVVSMPILRVGNYVLSVVVPKDETTAVSKNSLIGKLCTITGGEAKARYPAQGKVKDQHGQTHYILIEPDMESDVYSQGETVLLVRRNNSIYFAIRANSNGLMD</sequence>
<evidence type="ECO:0000259" key="3">
    <source>
        <dbReference type="Pfam" id="PF21001"/>
    </source>
</evidence>
<feature type="transmembrane region" description="Helical" evidence="1">
    <location>
        <begin position="12"/>
        <end position="42"/>
    </location>
</feature>
<dbReference type="RefSeq" id="WP_063092951.1">
    <property type="nucleotide sequence ID" value="NZ_DFMA01000002.1"/>
</dbReference>
<feature type="domain" description="Inner membrane protein YqiJ OB-fold" evidence="2">
    <location>
        <begin position="148"/>
        <end position="211"/>
    </location>
</feature>
<keyword evidence="1" id="KW-1133">Transmembrane helix</keyword>
<reference evidence="4 5" key="1">
    <citation type="submission" date="2015-12" db="EMBL/GenBank/DDBJ databases">
        <title>Genome sequence of Thalassospira xiamenensis MCCC 1A03005.</title>
        <authorList>
            <person name="Lu L."/>
            <person name="Lai Q."/>
            <person name="Shao Z."/>
            <person name="Qian P."/>
        </authorList>
    </citation>
    <scope>NUCLEOTIDE SEQUENCE [LARGE SCALE GENOMIC DNA]</scope>
    <source>
        <strain evidence="4 5">MCCC 1A03005</strain>
    </source>
</reference>
<evidence type="ECO:0000259" key="2">
    <source>
        <dbReference type="Pfam" id="PF07290"/>
    </source>
</evidence>
<evidence type="ECO:0008006" key="6">
    <source>
        <dbReference type="Google" id="ProtNLM"/>
    </source>
</evidence>